<gene>
    <name evidence="2" type="ORF">MKQ68_11215</name>
</gene>
<reference evidence="2" key="1">
    <citation type="submission" date="2022-10" db="EMBL/GenBank/DDBJ databases">
        <title>Chitinophaga sp. nov., isolated from soil.</title>
        <authorList>
            <person name="Jeon C.O."/>
        </authorList>
    </citation>
    <scope>NUCLEOTIDE SEQUENCE</scope>
    <source>
        <strain evidence="2">R8</strain>
    </source>
</reference>
<proteinExistence type="predicted"/>
<name>A0ABY6JBA9_9BACT</name>
<dbReference type="RefSeq" id="WP_264283373.1">
    <property type="nucleotide sequence ID" value="NZ_CP107006.1"/>
</dbReference>
<keyword evidence="3" id="KW-1185">Reference proteome</keyword>
<keyword evidence="1" id="KW-0812">Transmembrane</keyword>
<keyword evidence="1" id="KW-1133">Transmembrane helix</keyword>
<accession>A0ABY6JBA9</accession>
<evidence type="ECO:0000313" key="2">
    <source>
        <dbReference type="EMBL" id="UYQ95672.1"/>
    </source>
</evidence>
<organism evidence="2 3">
    <name type="scientific">Chitinophaga horti</name>
    <dbReference type="NCBI Taxonomy" id="2920382"/>
    <lineage>
        <taxon>Bacteria</taxon>
        <taxon>Pseudomonadati</taxon>
        <taxon>Bacteroidota</taxon>
        <taxon>Chitinophagia</taxon>
        <taxon>Chitinophagales</taxon>
        <taxon>Chitinophagaceae</taxon>
        <taxon>Chitinophaga</taxon>
    </lineage>
</organism>
<evidence type="ECO:0000313" key="3">
    <source>
        <dbReference type="Proteomes" id="UP001162741"/>
    </source>
</evidence>
<dbReference type="EMBL" id="CP107006">
    <property type="protein sequence ID" value="UYQ95672.1"/>
    <property type="molecule type" value="Genomic_DNA"/>
</dbReference>
<keyword evidence="1" id="KW-0472">Membrane</keyword>
<protein>
    <submittedName>
        <fullName evidence="2">Uncharacterized protein</fullName>
    </submittedName>
</protein>
<evidence type="ECO:0000256" key="1">
    <source>
        <dbReference type="SAM" id="Phobius"/>
    </source>
</evidence>
<feature type="transmembrane region" description="Helical" evidence="1">
    <location>
        <begin position="33"/>
        <end position="49"/>
    </location>
</feature>
<sequence length="521" mass="59044">MNDWFKIFIPTRVLKWLGAIVGFWLKAQENKRWVITVFVFVLAFLILSSQRLGVLDIAKPFSWMKVSMIIILSSIPSMWMLSRSSEKIVSNSGAWTVGVLEFLTISDKDYFDTNFDTQRVSEGLKDIIGRLQSLVEPFKSGKVRVIIVSKPRIYYLGHSLSSLKLNLAKQAAKANVSMLLMPQKDTASGKIDFDLLLVRNFIGGDEFKRRFCSAFGIILPANVPADRYVDAVSRLFFAIAGQSVLDVILQAGDFALAHRVNDDSEKDFKRAVIDLEHLIGANLNSSFLEIKNGFACQFNRYRGLLLINQKQYLAGLKHIFVAIALNPYFPYADYMQFRDAFNRRYGAQLSAQTPEILDELDGELGETEGPEWYHEKAAELNSSIEYSNTSIFSEILKFVIRDAESDDVNTYIEEVFSSEFCAAPGKFLIIGDVAKYLPKGDLKSDAIYIERIPEVIQALEAALEMDSEFVLLDSRIGILMVTEAFSIEDESYRNQRLEEGMARHLKGSEYMHRFGLYPPDS</sequence>
<dbReference type="Proteomes" id="UP001162741">
    <property type="component" value="Chromosome"/>
</dbReference>